<dbReference type="Gene3D" id="2.60.200.40">
    <property type="match status" value="1"/>
</dbReference>
<evidence type="ECO:0000259" key="5">
    <source>
        <dbReference type="PROSITE" id="PS50146"/>
    </source>
</evidence>
<feature type="domain" description="DAGKc" evidence="5">
    <location>
        <begin position="1"/>
        <end position="134"/>
    </location>
</feature>
<dbReference type="PANTHER" id="PTHR12358:SF106">
    <property type="entry name" value="LIPID KINASE YEGS"/>
    <property type="match status" value="1"/>
</dbReference>
<dbReference type="Gene3D" id="3.40.50.10330">
    <property type="entry name" value="Probable inorganic polyphosphate/atp-NAD kinase, domain 1"/>
    <property type="match status" value="1"/>
</dbReference>
<dbReference type="EMBL" id="JAUOPG010000001">
    <property type="protein sequence ID" value="MDO6452279.1"/>
    <property type="molecule type" value="Genomic_DNA"/>
</dbReference>
<reference evidence="6" key="1">
    <citation type="submission" date="2023-07" db="EMBL/GenBank/DDBJ databases">
        <title>Genome content predicts the carbon catabolic preferences of heterotrophic bacteria.</title>
        <authorList>
            <person name="Gralka M."/>
        </authorList>
    </citation>
    <scope>NUCLEOTIDE SEQUENCE</scope>
    <source>
        <strain evidence="6">I2M16</strain>
    </source>
</reference>
<dbReference type="Proteomes" id="UP001169862">
    <property type="component" value="Unassembled WGS sequence"/>
</dbReference>
<dbReference type="GO" id="GO:0005886">
    <property type="term" value="C:plasma membrane"/>
    <property type="evidence" value="ECO:0007669"/>
    <property type="project" value="TreeGrafter"/>
</dbReference>
<dbReference type="AlphaFoldDB" id="A0AAW7XDK4"/>
<dbReference type="Pfam" id="PF19279">
    <property type="entry name" value="YegS_C"/>
    <property type="match status" value="1"/>
</dbReference>
<keyword evidence="4" id="KW-0067">ATP-binding</keyword>
<dbReference type="InterPro" id="IPR001206">
    <property type="entry name" value="Diacylglycerol_kinase_cat_dom"/>
</dbReference>
<keyword evidence="1" id="KW-0808">Transferase</keyword>
<dbReference type="PANTHER" id="PTHR12358">
    <property type="entry name" value="SPHINGOSINE KINASE"/>
    <property type="match status" value="1"/>
</dbReference>
<accession>A0AAW7XDK4</accession>
<dbReference type="SMART" id="SM00046">
    <property type="entry name" value="DAGKc"/>
    <property type="match status" value="1"/>
</dbReference>
<protein>
    <submittedName>
        <fullName evidence="6">Diacylglycerol kinase family protein</fullName>
    </submittedName>
</protein>
<evidence type="ECO:0000313" key="7">
    <source>
        <dbReference type="Proteomes" id="UP001169862"/>
    </source>
</evidence>
<sequence length="309" mass="35050">MKQRLVAVIYNPHAGTLLQHADKSFEEFIYQLTQSNNLVDIHAIQFSASKLADIQQQVIEQQYDEVWAAGGDGTIISVAKMLKETNIPLGIIPGGTMNLLARDLGFSLDLTQAVYQLIDSTPGYIDVAQLNDEPFFCIANIGLSTRLTETREALRQQPGWIRWPRVAFETIKNMFVYPPLKIRVVTPDSEINIRTRALSVSNNPLGESIGLIPERYHLNKGLLGIYITRSRSLWTLPKLVLKFINGSWKQDTDILDIETPKADIYIDTHRMMKVMIDGELHKLAPPYHFHVRPNALNILKPNVPQKRDL</sequence>
<dbReference type="InterPro" id="IPR050187">
    <property type="entry name" value="Lipid_Phosphate_FormReg"/>
</dbReference>
<gene>
    <name evidence="6" type="ORF">Q4490_01765</name>
</gene>
<evidence type="ECO:0000256" key="1">
    <source>
        <dbReference type="ARBA" id="ARBA00022679"/>
    </source>
</evidence>
<dbReference type="PROSITE" id="PS50146">
    <property type="entry name" value="DAGK"/>
    <property type="match status" value="1"/>
</dbReference>
<proteinExistence type="predicted"/>
<evidence type="ECO:0000256" key="4">
    <source>
        <dbReference type="ARBA" id="ARBA00022840"/>
    </source>
</evidence>
<dbReference type="GO" id="GO:0016301">
    <property type="term" value="F:kinase activity"/>
    <property type="evidence" value="ECO:0007669"/>
    <property type="project" value="UniProtKB-KW"/>
</dbReference>
<dbReference type="InterPro" id="IPR016064">
    <property type="entry name" value="NAD/diacylglycerol_kinase_sf"/>
</dbReference>
<evidence type="ECO:0000313" key="6">
    <source>
        <dbReference type="EMBL" id="MDO6452279.1"/>
    </source>
</evidence>
<dbReference type="RefSeq" id="WP_303548271.1">
    <property type="nucleotide sequence ID" value="NZ_JAUOPG010000001.1"/>
</dbReference>
<comment type="caution">
    <text evidence="6">The sequence shown here is derived from an EMBL/GenBank/DDBJ whole genome shotgun (WGS) entry which is preliminary data.</text>
</comment>
<name>A0AAW7XDK4_9GAMM</name>
<dbReference type="GO" id="GO:0005524">
    <property type="term" value="F:ATP binding"/>
    <property type="evidence" value="ECO:0007669"/>
    <property type="project" value="UniProtKB-KW"/>
</dbReference>
<dbReference type="InterPro" id="IPR045540">
    <property type="entry name" value="YegS/DAGK_C"/>
</dbReference>
<dbReference type="InterPro" id="IPR017438">
    <property type="entry name" value="ATP-NAD_kinase_N"/>
</dbReference>
<organism evidence="6 7">
    <name type="scientific">Neptunomonas phycophila</name>
    <dbReference type="NCBI Taxonomy" id="1572645"/>
    <lineage>
        <taxon>Bacteria</taxon>
        <taxon>Pseudomonadati</taxon>
        <taxon>Pseudomonadota</taxon>
        <taxon>Gammaproteobacteria</taxon>
        <taxon>Oceanospirillales</taxon>
        <taxon>Oceanospirillaceae</taxon>
        <taxon>Neptunomonas</taxon>
    </lineage>
</organism>
<keyword evidence="2" id="KW-0547">Nucleotide-binding</keyword>
<evidence type="ECO:0000256" key="3">
    <source>
        <dbReference type="ARBA" id="ARBA00022777"/>
    </source>
</evidence>
<dbReference type="SUPFAM" id="SSF111331">
    <property type="entry name" value="NAD kinase/diacylglycerol kinase-like"/>
    <property type="match status" value="1"/>
</dbReference>
<evidence type="ECO:0000256" key="2">
    <source>
        <dbReference type="ARBA" id="ARBA00022741"/>
    </source>
</evidence>
<keyword evidence="3 6" id="KW-0418">Kinase</keyword>
<dbReference type="Pfam" id="PF00781">
    <property type="entry name" value="DAGK_cat"/>
    <property type="match status" value="1"/>
</dbReference>